<gene>
    <name evidence="13" type="ORF">C823_00410</name>
</gene>
<reference evidence="13 14" key="1">
    <citation type="journal article" date="2014" name="Genome Announc.">
        <title>Draft genome sequences of the altered schaedler flora, a defined bacterial community from gnotobiotic mice.</title>
        <authorList>
            <person name="Wannemuehler M.J."/>
            <person name="Overstreet A.M."/>
            <person name="Ward D.V."/>
            <person name="Phillips G.J."/>
        </authorList>
    </citation>
    <scope>NUCLEOTIDE SEQUENCE [LARGE SCALE GENOMIC DNA]</scope>
    <source>
        <strain evidence="13 14">ASF492</strain>
    </source>
</reference>
<dbReference type="InterPro" id="IPR003661">
    <property type="entry name" value="HisK_dim/P_dom"/>
</dbReference>
<dbReference type="InterPro" id="IPR050398">
    <property type="entry name" value="HssS/ArlS-like"/>
</dbReference>
<keyword evidence="5" id="KW-0808">Transferase</keyword>
<dbReference type="InterPro" id="IPR036890">
    <property type="entry name" value="HATPase_C_sf"/>
</dbReference>
<evidence type="ECO:0000256" key="7">
    <source>
        <dbReference type="ARBA" id="ARBA00022777"/>
    </source>
</evidence>
<dbReference type="PROSITE" id="PS50109">
    <property type="entry name" value="HIS_KIN"/>
    <property type="match status" value="1"/>
</dbReference>
<dbReference type="AlphaFoldDB" id="N2BKJ5"/>
<dbReference type="Pfam" id="PF00512">
    <property type="entry name" value="HisKA"/>
    <property type="match status" value="1"/>
</dbReference>
<evidence type="ECO:0000256" key="4">
    <source>
        <dbReference type="ARBA" id="ARBA00022553"/>
    </source>
</evidence>
<dbReference type="PATRIC" id="fig|1235802.3.peg.435"/>
<dbReference type="SUPFAM" id="SSF47384">
    <property type="entry name" value="Homodimeric domain of signal transducing histidine kinase"/>
    <property type="match status" value="1"/>
</dbReference>
<keyword evidence="14" id="KW-1185">Reference proteome</keyword>
<evidence type="ECO:0000256" key="8">
    <source>
        <dbReference type="ARBA" id="ARBA00022989"/>
    </source>
</evidence>
<keyword evidence="6" id="KW-0812">Transmembrane</keyword>
<comment type="catalytic activity">
    <reaction evidence="1">
        <text>ATP + protein L-histidine = ADP + protein N-phospho-L-histidine.</text>
        <dbReference type="EC" id="2.7.13.3"/>
    </reaction>
</comment>
<dbReference type="CDD" id="cd00082">
    <property type="entry name" value="HisKA"/>
    <property type="match status" value="1"/>
</dbReference>
<keyword evidence="8" id="KW-1133">Transmembrane helix</keyword>
<dbReference type="STRING" id="1235802.C823_00410"/>
<keyword evidence="9" id="KW-0902">Two-component regulatory system</keyword>
<dbReference type="Gene3D" id="3.30.565.10">
    <property type="entry name" value="Histidine kinase-like ATPase, C-terminal domain"/>
    <property type="match status" value="1"/>
</dbReference>
<dbReference type="InterPro" id="IPR003594">
    <property type="entry name" value="HATPase_dom"/>
</dbReference>
<dbReference type="EC" id="2.7.13.3" evidence="3"/>
<evidence type="ECO:0000259" key="12">
    <source>
        <dbReference type="PROSITE" id="PS50109"/>
    </source>
</evidence>
<evidence type="ECO:0000256" key="6">
    <source>
        <dbReference type="ARBA" id="ARBA00022692"/>
    </source>
</evidence>
<evidence type="ECO:0000256" key="10">
    <source>
        <dbReference type="ARBA" id="ARBA00023136"/>
    </source>
</evidence>
<evidence type="ECO:0000313" key="13">
    <source>
        <dbReference type="EMBL" id="EMZ37344.1"/>
    </source>
</evidence>
<dbReference type="GO" id="GO:0005886">
    <property type="term" value="C:plasma membrane"/>
    <property type="evidence" value="ECO:0007669"/>
    <property type="project" value="TreeGrafter"/>
</dbReference>
<dbReference type="EMBL" id="AQFT01000012">
    <property type="protein sequence ID" value="EMZ37344.1"/>
    <property type="molecule type" value="Genomic_DNA"/>
</dbReference>
<evidence type="ECO:0000256" key="3">
    <source>
        <dbReference type="ARBA" id="ARBA00012438"/>
    </source>
</evidence>
<dbReference type="InterPro" id="IPR005467">
    <property type="entry name" value="His_kinase_dom"/>
</dbReference>
<evidence type="ECO:0000256" key="5">
    <source>
        <dbReference type="ARBA" id="ARBA00022679"/>
    </source>
</evidence>
<protein>
    <recommendedName>
        <fullName evidence="3">histidine kinase</fullName>
        <ecNumber evidence="3">2.7.13.3</ecNumber>
    </recommendedName>
</protein>
<keyword evidence="10" id="KW-0472">Membrane</keyword>
<dbReference type="HOGENOM" id="CLU_000445_89_3_9"/>
<dbReference type="GO" id="GO:0000155">
    <property type="term" value="F:phosphorelay sensor kinase activity"/>
    <property type="evidence" value="ECO:0007669"/>
    <property type="project" value="InterPro"/>
</dbReference>
<dbReference type="Proteomes" id="UP000012589">
    <property type="component" value="Unassembled WGS sequence"/>
</dbReference>
<proteinExistence type="predicted"/>
<sequence length="299" mass="35316">MFPIVCIIILALFLGALLIYIFKLKQELHRIQRWVENNEYIYFVNMFDKDIESLAVSINRRIREEEKKENQLRKQEKNLKKKVANLSHDLRTPLTVIIGYLQLIRLEKEPDEPIHSYLLHIEMKATYLKRLVDELYLLFWSKAIDHEIEMQDINITNVTATLLKEYIQNSKVASEQMDIQLPHEDIYVRGQEKIIIRILYNIIDNAIKYSKGDIVFCLYAKESNCYIELANQSDFISTEELKNIFELFYTKDEARINSGGIGLYTTEKLVKQLNGKITAEYYNGEFKIRIKIPLIKNVL</sequence>
<dbReference type="eggNOG" id="COG2205">
    <property type="taxonomic scope" value="Bacteria"/>
</dbReference>
<comment type="subcellular location">
    <subcellularLocation>
        <location evidence="2">Membrane</location>
        <topology evidence="2">Multi-pass membrane protein</topology>
    </subcellularLocation>
</comment>
<dbReference type="OrthoDB" id="335833at2"/>
<feature type="coiled-coil region" evidence="11">
    <location>
        <begin position="55"/>
        <end position="89"/>
    </location>
</feature>
<dbReference type="Pfam" id="PF02518">
    <property type="entry name" value="HATPase_c"/>
    <property type="match status" value="1"/>
</dbReference>
<keyword evidence="11" id="KW-0175">Coiled coil</keyword>
<keyword evidence="4" id="KW-0597">Phosphoprotein</keyword>
<dbReference type="SUPFAM" id="SSF55874">
    <property type="entry name" value="ATPase domain of HSP90 chaperone/DNA topoisomerase II/histidine kinase"/>
    <property type="match status" value="1"/>
</dbReference>
<evidence type="ECO:0000256" key="2">
    <source>
        <dbReference type="ARBA" id="ARBA00004141"/>
    </source>
</evidence>
<organism evidence="13 14">
    <name type="scientific">Eubacterium plexicaudatum ASF492</name>
    <dbReference type="NCBI Taxonomy" id="1235802"/>
    <lineage>
        <taxon>Bacteria</taxon>
        <taxon>Bacillati</taxon>
        <taxon>Bacillota</taxon>
        <taxon>Clostridia</taxon>
        <taxon>Eubacteriales</taxon>
        <taxon>Eubacteriaceae</taxon>
        <taxon>Eubacterium</taxon>
    </lineage>
</organism>
<dbReference type="SMART" id="SM00388">
    <property type="entry name" value="HisKA"/>
    <property type="match status" value="1"/>
</dbReference>
<evidence type="ECO:0000256" key="1">
    <source>
        <dbReference type="ARBA" id="ARBA00000085"/>
    </source>
</evidence>
<evidence type="ECO:0000256" key="11">
    <source>
        <dbReference type="SAM" id="Coils"/>
    </source>
</evidence>
<comment type="caution">
    <text evidence="13">The sequence shown here is derived from an EMBL/GenBank/DDBJ whole genome shotgun (WGS) entry which is preliminary data.</text>
</comment>
<dbReference type="SMART" id="SM00387">
    <property type="entry name" value="HATPase_c"/>
    <property type="match status" value="1"/>
</dbReference>
<dbReference type="PANTHER" id="PTHR45528">
    <property type="entry name" value="SENSOR HISTIDINE KINASE CPXA"/>
    <property type="match status" value="1"/>
</dbReference>
<evidence type="ECO:0000256" key="9">
    <source>
        <dbReference type="ARBA" id="ARBA00023012"/>
    </source>
</evidence>
<dbReference type="Gene3D" id="1.10.287.130">
    <property type="match status" value="1"/>
</dbReference>
<dbReference type="InterPro" id="IPR036097">
    <property type="entry name" value="HisK_dim/P_sf"/>
</dbReference>
<evidence type="ECO:0000313" key="14">
    <source>
        <dbReference type="Proteomes" id="UP000012589"/>
    </source>
</evidence>
<feature type="domain" description="Histidine kinase" evidence="12">
    <location>
        <begin position="85"/>
        <end position="296"/>
    </location>
</feature>
<dbReference type="PANTHER" id="PTHR45528:SF8">
    <property type="entry name" value="HISTIDINE KINASE"/>
    <property type="match status" value="1"/>
</dbReference>
<keyword evidence="7" id="KW-0418">Kinase</keyword>
<name>N2BKJ5_9FIRM</name>
<accession>N2BKJ5</accession>